<dbReference type="GO" id="GO:0004852">
    <property type="term" value="F:uroporphyrinogen-III synthase activity"/>
    <property type="evidence" value="ECO:0007669"/>
    <property type="project" value="InterPro"/>
</dbReference>
<dbReference type="PANTHER" id="PTHR38020">
    <property type="entry name" value="UROPORPHYRINOGEN-III SYNTHASE"/>
    <property type="match status" value="1"/>
</dbReference>
<organism evidence="1">
    <name type="scientific">Ananas comosus var. bracteatus</name>
    <name type="common">red pineapple</name>
    <dbReference type="NCBI Taxonomy" id="296719"/>
    <lineage>
        <taxon>Eukaryota</taxon>
        <taxon>Viridiplantae</taxon>
        <taxon>Streptophyta</taxon>
        <taxon>Embryophyta</taxon>
        <taxon>Tracheophyta</taxon>
        <taxon>Spermatophyta</taxon>
        <taxon>Magnoliopsida</taxon>
        <taxon>Liliopsida</taxon>
        <taxon>Poales</taxon>
        <taxon>Bromeliaceae</taxon>
        <taxon>Bromelioideae</taxon>
        <taxon>Ananas</taxon>
    </lineage>
</organism>
<dbReference type="PANTHER" id="PTHR38020:SF1">
    <property type="entry name" value="UROPORPHYRINOGEN-III SYNTHASE"/>
    <property type="match status" value="1"/>
</dbReference>
<sequence>MVEILVPEIASPAEMVNSLGDGFGRMVLCPVPTVVDLREPPVIPEFLNHLKAAGWVVVRVSAYETRWAGPGCVAEMVGTEVGDPPDAIVFTSSAEVEGLVKGLEAAGCDWGR</sequence>
<gene>
    <name evidence="1" type="ORF">CB5_LOCUS22514</name>
</gene>
<dbReference type="AlphaFoldDB" id="A0A6V7Q830"/>
<evidence type="ECO:0000313" key="1">
    <source>
        <dbReference type="EMBL" id="CAD1839303.1"/>
    </source>
</evidence>
<dbReference type="UniPathway" id="UPA00251">
    <property type="reaction ID" value="UER00320"/>
</dbReference>
<protein>
    <submittedName>
        <fullName evidence="1">Uncharacterized protein</fullName>
    </submittedName>
</protein>
<reference evidence="1" key="1">
    <citation type="submission" date="2020-07" db="EMBL/GenBank/DDBJ databases">
        <authorList>
            <person name="Lin J."/>
        </authorList>
    </citation>
    <scope>NUCLEOTIDE SEQUENCE</scope>
</reference>
<dbReference type="EMBL" id="LR862134">
    <property type="protein sequence ID" value="CAD1839303.1"/>
    <property type="molecule type" value="Genomic_DNA"/>
</dbReference>
<accession>A0A6V7Q830</accession>
<dbReference type="SUPFAM" id="SSF69618">
    <property type="entry name" value="HemD-like"/>
    <property type="match status" value="1"/>
</dbReference>
<proteinExistence type="predicted"/>
<dbReference type="InterPro" id="IPR036108">
    <property type="entry name" value="4pyrrol_syn_uPrphyn_synt_sf"/>
</dbReference>
<name>A0A6V7Q830_ANACO</name>
<dbReference type="GO" id="GO:0006782">
    <property type="term" value="P:protoporphyrinogen IX biosynthetic process"/>
    <property type="evidence" value="ECO:0007669"/>
    <property type="project" value="UniProtKB-UniPathway"/>
</dbReference>